<dbReference type="EMBL" id="MFNF01000042">
    <property type="protein sequence ID" value="OGH00782.1"/>
    <property type="molecule type" value="Genomic_DNA"/>
</dbReference>
<dbReference type="PANTHER" id="PTHR13774">
    <property type="entry name" value="PHENAZINE BIOSYNTHESIS PROTEIN"/>
    <property type="match status" value="1"/>
</dbReference>
<evidence type="ECO:0000256" key="1">
    <source>
        <dbReference type="ARBA" id="ARBA00008270"/>
    </source>
</evidence>
<proteinExistence type="inferred from homology"/>
<name>A0A1F6GRL5_9PROT</name>
<dbReference type="AlphaFoldDB" id="A0A1F6GRL5"/>
<evidence type="ECO:0000313" key="3">
    <source>
        <dbReference type="EMBL" id="OGH00782.1"/>
    </source>
</evidence>
<gene>
    <name evidence="3" type="ORF">A2557_03670</name>
</gene>
<dbReference type="PANTHER" id="PTHR13774:SF32">
    <property type="entry name" value="ANTISENSE-ENHANCING SEQUENCE 1"/>
    <property type="match status" value="1"/>
</dbReference>
<dbReference type="GO" id="GO:0016853">
    <property type="term" value="F:isomerase activity"/>
    <property type="evidence" value="ECO:0007669"/>
    <property type="project" value="TreeGrafter"/>
</dbReference>
<dbReference type="Proteomes" id="UP000177583">
    <property type="component" value="Unassembled WGS sequence"/>
</dbReference>
<evidence type="ECO:0000313" key="4">
    <source>
        <dbReference type="Proteomes" id="UP000177583"/>
    </source>
</evidence>
<dbReference type="NCBIfam" id="TIGR00654">
    <property type="entry name" value="PhzF_family"/>
    <property type="match status" value="1"/>
</dbReference>
<feature type="active site" evidence="2">
    <location>
        <position position="46"/>
    </location>
</feature>
<evidence type="ECO:0000256" key="2">
    <source>
        <dbReference type="PIRSR" id="PIRSR016184-1"/>
    </source>
</evidence>
<accession>A0A1F6GRL5</accession>
<reference evidence="3 4" key="1">
    <citation type="journal article" date="2016" name="Nat. Commun.">
        <title>Thousands of microbial genomes shed light on interconnected biogeochemical processes in an aquifer system.</title>
        <authorList>
            <person name="Anantharaman K."/>
            <person name="Brown C.T."/>
            <person name="Hug L.A."/>
            <person name="Sharon I."/>
            <person name="Castelle C.J."/>
            <person name="Probst A.J."/>
            <person name="Thomas B.C."/>
            <person name="Singh A."/>
            <person name="Wilkins M.J."/>
            <person name="Karaoz U."/>
            <person name="Brodie E.L."/>
            <person name="Williams K.H."/>
            <person name="Hubbard S.S."/>
            <person name="Banfield J.F."/>
        </authorList>
    </citation>
    <scope>NUCLEOTIDE SEQUENCE [LARGE SCALE GENOMIC DNA]</scope>
</reference>
<sequence>MSYPFLQLNVFSTDPLAGNPVALVKLDQPMPYQRMLALASWTNLSETAFVSPSLKGDYQLRIFTPKGEIPFAGHPSLGGLYAALAWGLAPPNQGRYLQECGQGLVELRNPGLSRFGVQMPKTQVTPLSEPRQRLSALLLPPLDAPPLLVNLGPKWLVAQVQSVELLYQKTPDPSEIKALSLESGADGVTVFAWEEEGRKLHLRSYAPLAGIVEDPVCGSGNGAVAAYLLERGFLRSGSYLAFQGQALGRSGEIEVEAGPEGIWVTGQVQPVVEGSLWGL</sequence>
<dbReference type="PIRSF" id="PIRSF016184">
    <property type="entry name" value="PhzC_PhzF"/>
    <property type="match status" value="1"/>
</dbReference>
<organism evidence="3 4">
    <name type="scientific">Candidatus Lambdaproteobacteria bacterium RIFOXYD2_FULL_56_26</name>
    <dbReference type="NCBI Taxonomy" id="1817773"/>
    <lineage>
        <taxon>Bacteria</taxon>
        <taxon>Pseudomonadati</taxon>
        <taxon>Pseudomonadota</taxon>
        <taxon>Candidatus Lambdaproteobacteria</taxon>
    </lineage>
</organism>
<dbReference type="SUPFAM" id="SSF54506">
    <property type="entry name" value="Diaminopimelate epimerase-like"/>
    <property type="match status" value="1"/>
</dbReference>
<protein>
    <recommendedName>
        <fullName evidence="5">Phenazine biosynthesis protein PhzF</fullName>
    </recommendedName>
</protein>
<evidence type="ECO:0008006" key="5">
    <source>
        <dbReference type="Google" id="ProtNLM"/>
    </source>
</evidence>
<dbReference type="GO" id="GO:0005737">
    <property type="term" value="C:cytoplasm"/>
    <property type="evidence" value="ECO:0007669"/>
    <property type="project" value="TreeGrafter"/>
</dbReference>
<dbReference type="Gene3D" id="3.10.310.10">
    <property type="entry name" value="Diaminopimelate Epimerase, Chain A, domain 1"/>
    <property type="match status" value="2"/>
</dbReference>
<dbReference type="Pfam" id="PF02567">
    <property type="entry name" value="PhzC-PhzF"/>
    <property type="match status" value="1"/>
</dbReference>
<dbReference type="InterPro" id="IPR003719">
    <property type="entry name" value="Phenazine_PhzF-like"/>
</dbReference>
<comment type="similarity">
    <text evidence="1">Belongs to the PhzF family.</text>
</comment>
<comment type="caution">
    <text evidence="3">The sequence shown here is derived from an EMBL/GenBank/DDBJ whole genome shotgun (WGS) entry which is preliminary data.</text>
</comment>